<dbReference type="OrthoDB" id="194358at2759"/>
<protein>
    <recommendedName>
        <fullName evidence="1">Heterokaryon incompatibility domain-containing protein</fullName>
    </recommendedName>
</protein>
<accession>A0A6A6CEX0</accession>
<dbReference type="InterPro" id="IPR052895">
    <property type="entry name" value="HetReg/Transcr_Mod"/>
</dbReference>
<dbReference type="PANTHER" id="PTHR24148:SF73">
    <property type="entry name" value="HET DOMAIN PROTEIN (AFU_ORTHOLOGUE AFUA_8G01020)"/>
    <property type="match status" value="1"/>
</dbReference>
<dbReference type="EMBL" id="ML993599">
    <property type="protein sequence ID" value="KAF2165767.1"/>
    <property type="molecule type" value="Genomic_DNA"/>
</dbReference>
<organism evidence="2 3">
    <name type="scientific">Zasmidium cellare ATCC 36951</name>
    <dbReference type="NCBI Taxonomy" id="1080233"/>
    <lineage>
        <taxon>Eukaryota</taxon>
        <taxon>Fungi</taxon>
        <taxon>Dikarya</taxon>
        <taxon>Ascomycota</taxon>
        <taxon>Pezizomycotina</taxon>
        <taxon>Dothideomycetes</taxon>
        <taxon>Dothideomycetidae</taxon>
        <taxon>Mycosphaerellales</taxon>
        <taxon>Mycosphaerellaceae</taxon>
        <taxon>Zasmidium</taxon>
    </lineage>
</organism>
<proteinExistence type="predicted"/>
<reference evidence="2" key="1">
    <citation type="journal article" date="2020" name="Stud. Mycol.">
        <title>101 Dothideomycetes genomes: a test case for predicting lifestyles and emergence of pathogens.</title>
        <authorList>
            <person name="Haridas S."/>
            <person name="Albert R."/>
            <person name="Binder M."/>
            <person name="Bloem J."/>
            <person name="Labutti K."/>
            <person name="Salamov A."/>
            <person name="Andreopoulos B."/>
            <person name="Baker S."/>
            <person name="Barry K."/>
            <person name="Bills G."/>
            <person name="Bluhm B."/>
            <person name="Cannon C."/>
            <person name="Castanera R."/>
            <person name="Culley D."/>
            <person name="Daum C."/>
            <person name="Ezra D."/>
            <person name="Gonzalez J."/>
            <person name="Henrissat B."/>
            <person name="Kuo A."/>
            <person name="Liang C."/>
            <person name="Lipzen A."/>
            <person name="Lutzoni F."/>
            <person name="Magnuson J."/>
            <person name="Mondo S."/>
            <person name="Nolan M."/>
            <person name="Ohm R."/>
            <person name="Pangilinan J."/>
            <person name="Park H.-J."/>
            <person name="Ramirez L."/>
            <person name="Alfaro M."/>
            <person name="Sun H."/>
            <person name="Tritt A."/>
            <person name="Yoshinaga Y."/>
            <person name="Zwiers L.-H."/>
            <person name="Turgeon B."/>
            <person name="Goodwin S."/>
            <person name="Spatafora J."/>
            <person name="Crous P."/>
            <person name="Grigoriev I."/>
        </authorList>
    </citation>
    <scope>NUCLEOTIDE SEQUENCE</scope>
    <source>
        <strain evidence="2">ATCC 36951</strain>
    </source>
</reference>
<feature type="domain" description="Heterokaryon incompatibility" evidence="1">
    <location>
        <begin position="76"/>
        <end position="271"/>
    </location>
</feature>
<dbReference type="RefSeq" id="XP_033666656.1">
    <property type="nucleotide sequence ID" value="XM_033807066.1"/>
</dbReference>
<evidence type="ECO:0000313" key="2">
    <source>
        <dbReference type="EMBL" id="KAF2165767.1"/>
    </source>
</evidence>
<name>A0A6A6CEX0_ZASCE</name>
<dbReference type="GeneID" id="54560338"/>
<dbReference type="Pfam" id="PF26639">
    <property type="entry name" value="Het-6_barrel"/>
    <property type="match status" value="1"/>
</dbReference>
<gene>
    <name evidence="2" type="ORF">M409DRAFT_24053</name>
</gene>
<dbReference type="InterPro" id="IPR010730">
    <property type="entry name" value="HET"/>
</dbReference>
<dbReference type="AlphaFoldDB" id="A0A6A6CEX0"/>
<sequence>MSARYPYNLMPLRPSCKEIRLLQLDDTEISTGSPLICSFHVSTLKIHKNGARQPESIGELGDSSCGSKSPDDALAYSAVSYTWGNNPETAPMVINGHLVQVPANTEIALRGLLTQILRTTHREKHATEPTSGDQRLPLLWIDALCIDQENLTEKSQQVAMMGEIYSRADEVLVWLGDDGDGLGPELEALLNDIYADCARATDDFTNLHDILFPKSDQGMSRGMRDAAARHFWSGPLTEHIIDRSDFTTSKVDILTAFFSLPWFSRVWIIQEILLAKRARLYWGEVSIPWPVASLAAQWLLYGVNGIAAVGDPNFNKAVTRVMDAVLHASTLYVMGADVLRMLFDSLGALEHNLATLLNWSSLFNTTEPRDNIYALLGLLYPRDREELQQEFPALRPDYSLDLVTVYTQATRAVILTTGSIYNLKTAGLHQASLPDCPSLPSWVPRYGRRAPAAHGNSVPISDTAAMEMLAPIPEQIALPPHSRLLRIKAHILHTVADVGPAIHAFFHAQDLDDAARKEFFMHYLARLLETWRFARNACGLPKSRTHTLLEKAKTLFCGARPSNPIATAHAKTTTHSIALTLISGLTADGEPAHDAPDFLSQISPLMKALETYRPGTPTIPPEVIPFLLAVGRHSANRHFFITAEGSFGMGPPGIRRGDRTAFLFGHAWPFVVRQEKEGHWVLMGDVYWDGFMDGLHFRRLREEGVLERMVRWIDIY</sequence>
<evidence type="ECO:0000313" key="3">
    <source>
        <dbReference type="Proteomes" id="UP000799537"/>
    </source>
</evidence>
<evidence type="ECO:0000259" key="1">
    <source>
        <dbReference type="Pfam" id="PF06985"/>
    </source>
</evidence>
<dbReference type="Pfam" id="PF06985">
    <property type="entry name" value="HET"/>
    <property type="match status" value="1"/>
</dbReference>
<dbReference type="PANTHER" id="PTHR24148">
    <property type="entry name" value="ANKYRIN REPEAT DOMAIN-CONTAINING PROTEIN 39 HOMOLOG-RELATED"/>
    <property type="match status" value="1"/>
</dbReference>
<keyword evidence="3" id="KW-1185">Reference proteome</keyword>
<dbReference type="Proteomes" id="UP000799537">
    <property type="component" value="Unassembled WGS sequence"/>
</dbReference>